<reference evidence="18 19" key="1">
    <citation type="submission" date="2019-07" db="EMBL/GenBank/DDBJ databases">
        <title>Qingshengfaniella alkalisoli gen. nov., sp. nov., isolated from saline soil.</title>
        <authorList>
            <person name="Xu L."/>
            <person name="Huang X.-X."/>
            <person name="Sun J.-Q."/>
        </authorList>
    </citation>
    <scope>NUCLEOTIDE SEQUENCE [LARGE SCALE GENOMIC DNA]</scope>
    <source>
        <strain evidence="18 19">DSM 27279</strain>
    </source>
</reference>
<evidence type="ECO:0000256" key="6">
    <source>
        <dbReference type="ARBA" id="ARBA00022618"/>
    </source>
</evidence>
<comment type="caution">
    <text evidence="18">The sequence shown here is derived from an EMBL/GenBank/DDBJ whole genome shotgun (WGS) entry which is preliminary data.</text>
</comment>
<dbReference type="Pfam" id="PF01225">
    <property type="entry name" value="Mur_ligase"/>
    <property type="match status" value="1"/>
</dbReference>
<comment type="similarity">
    <text evidence="14">Belongs to the MurCDEF family.</text>
</comment>
<dbReference type="InterPro" id="IPR050061">
    <property type="entry name" value="MurCDEF_pg_biosynth"/>
</dbReference>
<evidence type="ECO:0000259" key="15">
    <source>
        <dbReference type="Pfam" id="PF01225"/>
    </source>
</evidence>
<keyword evidence="6 14" id="KW-0132">Cell division</keyword>
<feature type="domain" description="Mur ligase central" evidence="17">
    <location>
        <begin position="110"/>
        <end position="292"/>
    </location>
</feature>
<dbReference type="GO" id="GO:0005737">
    <property type="term" value="C:cytoplasm"/>
    <property type="evidence" value="ECO:0007669"/>
    <property type="project" value="UniProtKB-SubCell"/>
</dbReference>
<dbReference type="Pfam" id="PF08245">
    <property type="entry name" value="Mur_ligase_M"/>
    <property type="match status" value="1"/>
</dbReference>
<evidence type="ECO:0000256" key="14">
    <source>
        <dbReference type="HAMAP-Rule" id="MF_00046"/>
    </source>
</evidence>
<dbReference type="PANTHER" id="PTHR43445:SF3">
    <property type="entry name" value="UDP-N-ACETYLMURAMATE--L-ALANINE LIGASE"/>
    <property type="match status" value="1"/>
</dbReference>
<evidence type="ECO:0000256" key="5">
    <source>
        <dbReference type="ARBA" id="ARBA00022598"/>
    </source>
</evidence>
<dbReference type="PANTHER" id="PTHR43445">
    <property type="entry name" value="UDP-N-ACETYLMURAMATE--L-ALANINE LIGASE-RELATED"/>
    <property type="match status" value="1"/>
</dbReference>
<dbReference type="GO" id="GO:0071555">
    <property type="term" value="P:cell wall organization"/>
    <property type="evidence" value="ECO:0007669"/>
    <property type="project" value="UniProtKB-KW"/>
</dbReference>
<dbReference type="RefSeq" id="WP_143951247.1">
    <property type="nucleotide sequence ID" value="NZ_BAABMB010000005.1"/>
</dbReference>
<dbReference type="AlphaFoldDB" id="A0A556A8C0"/>
<evidence type="ECO:0000256" key="13">
    <source>
        <dbReference type="ARBA" id="ARBA00047833"/>
    </source>
</evidence>
<evidence type="ECO:0000256" key="10">
    <source>
        <dbReference type="ARBA" id="ARBA00022984"/>
    </source>
</evidence>
<feature type="domain" description="Mur ligase N-terminal catalytic" evidence="15">
    <location>
        <begin position="7"/>
        <end position="105"/>
    </location>
</feature>
<keyword evidence="9 14" id="KW-0133">Cell shape</keyword>
<dbReference type="NCBIfam" id="TIGR01082">
    <property type="entry name" value="murC"/>
    <property type="match status" value="1"/>
</dbReference>
<dbReference type="GO" id="GO:0008360">
    <property type="term" value="P:regulation of cell shape"/>
    <property type="evidence" value="ECO:0007669"/>
    <property type="project" value="UniProtKB-KW"/>
</dbReference>
<dbReference type="Proteomes" id="UP000318405">
    <property type="component" value="Unassembled WGS sequence"/>
</dbReference>
<keyword evidence="5 14" id="KW-0436">Ligase</keyword>
<dbReference type="SUPFAM" id="SSF53244">
    <property type="entry name" value="MurD-like peptide ligases, peptide-binding domain"/>
    <property type="match status" value="1"/>
</dbReference>
<dbReference type="SUPFAM" id="SSF53623">
    <property type="entry name" value="MurD-like peptide ligases, catalytic domain"/>
    <property type="match status" value="1"/>
</dbReference>
<dbReference type="GO" id="GO:0051301">
    <property type="term" value="P:cell division"/>
    <property type="evidence" value="ECO:0007669"/>
    <property type="project" value="UniProtKB-KW"/>
</dbReference>
<evidence type="ECO:0000256" key="12">
    <source>
        <dbReference type="ARBA" id="ARBA00023316"/>
    </source>
</evidence>
<dbReference type="InterPro" id="IPR000713">
    <property type="entry name" value="Mur_ligase_N"/>
</dbReference>
<evidence type="ECO:0000256" key="11">
    <source>
        <dbReference type="ARBA" id="ARBA00023306"/>
    </source>
</evidence>
<keyword evidence="19" id="KW-1185">Reference proteome</keyword>
<keyword evidence="11 14" id="KW-0131">Cell cycle</keyword>
<dbReference type="EMBL" id="VLTJ01000042">
    <property type="protein sequence ID" value="TSH89132.1"/>
    <property type="molecule type" value="Genomic_DNA"/>
</dbReference>
<dbReference type="InterPro" id="IPR036565">
    <property type="entry name" value="Mur-like_cat_sf"/>
</dbReference>
<dbReference type="SUPFAM" id="SSF51984">
    <property type="entry name" value="MurCD N-terminal domain"/>
    <property type="match status" value="1"/>
</dbReference>
<dbReference type="UniPathway" id="UPA00219"/>
<evidence type="ECO:0000313" key="18">
    <source>
        <dbReference type="EMBL" id="TSH89132.1"/>
    </source>
</evidence>
<keyword evidence="8 14" id="KW-0067">ATP-binding</keyword>
<evidence type="ECO:0000256" key="2">
    <source>
        <dbReference type="ARBA" id="ARBA00004752"/>
    </source>
</evidence>
<evidence type="ECO:0000259" key="17">
    <source>
        <dbReference type="Pfam" id="PF08245"/>
    </source>
</evidence>
<evidence type="ECO:0000256" key="4">
    <source>
        <dbReference type="ARBA" id="ARBA00022490"/>
    </source>
</evidence>
<dbReference type="Pfam" id="PF02875">
    <property type="entry name" value="Mur_ligase_C"/>
    <property type="match status" value="1"/>
</dbReference>
<dbReference type="EC" id="6.3.2.8" evidence="3 14"/>
<comment type="function">
    <text evidence="14">Cell wall formation.</text>
</comment>
<evidence type="ECO:0000256" key="9">
    <source>
        <dbReference type="ARBA" id="ARBA00022960"/>
    </source>
</evidence>
<comment type="catalytic activity">
    <reaction evidence="13 14">
        <text>UDP-N-acetyl-alpha-D-muramate + L-alanine + ATP = UDP-N-acetyl-alpha-D-muramoyl-L-alanine + ADP + phosphate + H(+)</text>
        <dbReference type="Rhea" id="RHEA:23372"/>
        <dbReference type="ChEBI" id="CHEBI:15378"/>
        <dbReference type="ChEBI" id="CHEBI:30616"/>
        <dbReference type="ChEBI" id="CHEBI:43474"/>
        <dbReference type="ChEBI" id="CHEBI:57972"/>
        <dbReference type="ChEBI" id="CHEBI:70757"/>
        <dbReference type="ChEBI" id="CHEBI:83898"/>
        <dbReference type="ChEBI" id="CHEBI:456216"/>
        <dbReference type="EC" id="6.3.2.8"/>
    </reaction>
</comment>
<feature type="binding site" evidence="14">
    <location>
        <begin position="112"/>
        <end position="118"/>
    </location>
    <ligand>
        <name>ATP</name>
        <dbReference type="ChEBI" id="CHEBI:30616"/>
    </ligand>
</feature>
<feature type="domain" description="Mur ligase C-terminal" evidence="16">
    <location>
        <begin position="331"/>
        <end position="453"/>
    </location>
</feature>
<dbReference type="FunFam" id="3.40.1190.10:FF:000001">
    <property type="entry name" value="UDP-N-acetylmuramate--L-alanine ligase"/>
    <property type="match status" value="1"/>
</dbReference>
<accession>A0A556A8C0</accession>
<organism evidence="18 19">
    <name type="scientific">Verticiella sediminum</name>
    <dbReference type="NCBI Taxonomy" id="1247510"/>
    <lineage>
        <taxon>Bacteria</taxon>
        <taxon>Pseudomonadati</taxon>
        <taxon>Pseudomonadota</taxon>
        <taxon>Betaproteobacteria</taxon>
        <taxon>Burkholderiales</taxon>
        <taxon>Alcaligenaceae</taxon>
        <taxon>Verticiella</taxon>
    </lineage>
</organism>
<evidence type="ECO:0000256" key="8">
    <source>
        <dbReference type="ARBA" id="ARBA00022840"/>
    </source>
</evidence>
<name>A0A556A8C0_9BURK</name>
<protein>
    <recommendedName>
        <fullName evidence="3 14">UDP-N-acetylmuramate--L-alanine ligase</fullName>
        <ecNumber evidence="3 14">6.3.2.8</ecNumber>
    </recommendedName>
    <alternativeName>
        <fullName evidence="14">UDP-N-acetylmuramoyl-L-alanine synthetase</fullName>
    </alternativeName>
</protein>
<dbReference type="InterPro" id="IPR036615">
    <property type="entry name" value="Mur_ligase_C_dom_sf"/>
</dbReference>
<dbReference type="InterPro" id="IPR004101">
    <property type="entry name" value="Mur_ligase_C"/>
</dbReference>
<evidence type="ECO:0000259" key="16">
    <source>
        <dbReference type="Pfam" id="PF02875"/>
    </source>
</evidence>
<dbReference type="Gene3D" id="3.40.50.720">
    <property type="entry name" value="NAD(P)-binding Rossmann-like Domain"/>
    <property type="match status" value="1"/>
</dbReference>
<dbReference type="Gene3D" id="3.90.190.20">
    <property type="entry name" value="Mur ligase, C-terminal domain"/>
    <property type="match status" value="1"/>
</dbReference>
<dbReference type="GO" id="GO:0009252">
    <property type="term" value="P:peptidoglycan biosynthetic process"/>
    <property type="evidence" value="ECO:0007669"/>
    <property type="project" value="UniProtKB-UniRule"/>
</dbReference>
<dbReference type="GO" id="GO:0005524">
    <property type="term" value="F:ATP binding"/>
    <property type="evidence" value="ECO:0007669"/>
    <property type="project" value="UniProtKB-UniRule"/>
</dbReference>
<evidence type="ECO:0000256" key="3">
    <source>
        <dbReference type="ARBA" id="ARBA00012211"/>
    </source>
</evidence>
<comment type="pathway">
    <text evidence="2 14">Cell wall biogenesis; peptidoglycan biosynthesis.</text>
</comment>
<keyword evidence="7 14" id="KW-0547">Nucleotide-binding</keyword>
<dbReference type="OrthoDB" id="9804126at2"/>
<dbReference type="InterPro" id="IPR013221">
    <property type="entry name" value="Mur_ligase_cen"/>
</dbReference>
<sequence>MKHRIQNIHFVGIGGAGMSGIAEVLLNMGYAVSGSDLAESAVTQRLRELGARVTVGHDAANVQDAHAIVTSTAVTGGNPEVLAARAAGIPVVPRALMLAELMRLKRGIAVAGTHGKTTTTSLVASVLAAAGLDPTFVIGGRLNSAGANARLGQGDYIVVEADESDASFLNLLPVMAVVTNIDADHMDTYGHDVARLKSAFVEFTQRLPFYGSAILCLDNAFVREIMPFVSRPVTTYGMHPDAQVRAVDVRADGPAMRFTAIRRGEEHAPLEVLLNMPGEHNVLNALAAIAVAYELGVPDEAVCEALSSFKGVGRRFARMEGLSVPAQHGGGTFTLIDDYGHHPAEMAVTLAAARGAYPGRRVVLAFQPHRYTRTRDCFEDFVRVLGEADAVLLGEVYAAGEAPLVAADGRALARALRVAGRIEPVFVESIGEMPQAIVNFVRDGDVVIVMGAGSIGNVPALVAGLASQSAAPEGRAR</sequence>
<evidence type="ECO:0000256" key="7">
    <source>
        <dbReference type="ARBA" id="ARBA00022741"/>
    </source>
</evidence>
<keyword evidence="4 14" id="KW-0963">Cytoplasm</keyword>
<evidence type="ECO:0000313" key="19">
    <source>
        <dbReference type="Proteomes" id="UP000318405"/>
    </source>
</evidence>
<keyword evidence="10 14" id="KW-0573">Peptidoglycan synthesis</keyword>
<keyword evidence="12 14" id="KW-0961">Cell wall biogenesis/degradation</keyword>
<evidence type="ECO:0000256" key="1">
    <source>
        <dbReference type="ARBA" id="ARBA00004496"/>
    </source>
</evidence>
<dbReference type="HAMAP" id="MF_00046">
    <property type="entry name" value="MurC"/>
    <property type="match status" value="1"/>
</dbReference>
<gene>
    <name evidence="14" type="primary">murC</name>
    <name evidence="18" type="ORF">FOZ76_26350</name>
</gene>
<dbReference type="Gene3D" id="3.40.1190.10">
    <property type="entry name" value="Mur-like, catalytic domain"/>
    <property type="match status" value="1"/>
</dbReference>
<proteinExistence type="inferred from homology"/>
<dbReference type="GO" id="GO:0008763">
    <property type="term" value="F:UDP-N-acetylmuramate-L-alanine ligase activity"/>
    <property type="evidence" value="ECO:0007669"/>
    <property type="project" value="UniProtKB-UniRule"/>
</dbReference>
<comment type="subcellular location">
    <subcellularLocation>
        <location evidence="1 14">Cytoplasm</location>
    </subcellularLocation>
</comment>
<dbReference type="InterPro" id="IPR005758">
    <property type="entry name" value="UDP-N-AcMur_Ala_ligase_MurC"/>
</dbReference>